<protein>
    <submittedName>
        <fullName evidence="1">Uncharacterized protein</fullName>
    </submittedName>
</protein>
<name>A0A9X3B8G5_9PSED</name>
<reference evidence="1" key="2">
    <citation type="journal article" date="2023" name="mSystems">
        <title>Charting the Lipopeptidome of Nonpathogenic Pseudomonas.</title>
        <authorList>
            <person name="Cesa-Luna C."/>
            <person name="Geudens N."/>
            <person name="Girard L."/>
            <person name="De Roo V."/>
            <person name="Maklad H.R."/>
            <person name="Martins J.C."/>
            <person name="Hofte M."/>
            <person name="De Mot R."/>
        </authorList>
    </citation>
    <scope>NUCLEOTIDE SEQUENCE</scope>
    <source>
        <strain evidence="1">B1M3-32</strain>
    </source>
</reference>
<evidence type="ECO:0000313" key="1">
    <source>
        <dbReference type="EMBL" id="MCU7246379.1"/>
    </source>
</evidence>
<accession>A0A9X3B8G5</accession>
<sequence length="140" mass="15213">MNVANKNSYSKDVFSSLASASGEITVEVNGVTKKGPVSGAEIRPGDIAVNFDMNPGGPLNSLIAVLVKKEALNQKIQLPSSSVYFLYQDPPQEEWVAEKGWIRVEWVAGSKKVQGLFDGITSDRPESAKLNHGKFEFTVD</sequence>
<dbReference type="RefSeq" id="WP_301620786.1">
    <property type="nucleotide sequence ID" value="NZ_JAOSKY010000001.1"/>
</dbReference>
<dbReference type="AlphaFoldDB" id="A0A9X3B8G5"/>
<proteinExistence type="predicted"/>
<evidence type="ECO:0000313" key="2">
    <source>
        <dbReference type="Proteomes" id="UP001139955"/>
    </source>
</evidence>
<reference evidence="1" key="1">
    <citation type="submission" date="2022-09" db="EMBL/GenBank/DDBJ databases">
        <authorList>
            <person name="Cesa-Luna C."/>
            <person name="Girard L."/>
            <person name="Lood C."/>
            <person name="Hofte M."/>
            <person name="De Mot R."/>
        </authorList>
    </citation>
    <scope>NUCLEOTIDE SEQUENCE</scope>
    <source>
        <strain evidence="1">B1M3-32</strain>
    </source>
</reference>
<comment type="caution">
    <text evidence="1">The sequence shown here is derived from an EMBL/GenBank/DDBJ whole genome shotgun (WGS) entry which is preliminary data.</text>
</comment>
<gene>
    <name evidence="1" type="ORF">OC940_01035</name>
</gene>
<keyword evidence="2" id="KW-1185">Reference proteome</keyword>
<organism evidence="1 2">
    <name type="scientific">Pseudomonas koreensis</name>
    <dbReference type="NCBI Taxonomy" id="198620"/>
    <lineage>
        <taxon>Bacteria</taxon>
        <taxon>Pseudomonadati</taxon>
        <taxon>Pseudomonadota</taxon>
        <taxon>Gammaproteobacteria</taxon>
        <taxon>Pseudomonadales</taxon>
        <taxon>Pseudomonadaceae</taxon>
        <taxon>Pseudomonas</taxon>
    </lineage>
</organism>
<dbReference type="EMBL" id="JAOSKY010000001">
    <property type="protein sequence ID" value="MCU7246379.1"/>
    <property type="molecule type" value="Genomic_DNA"/>
</dbReference>
<dbReference type="Proteomes" id="UP001139955">
    <property type="component" value="Unassembled WGS sequence"/>
</dbReference>